<reference evidence="1" key="1">
    <citation type="submission" date="2014-11" db="EMBL/GenBank/DDBJ databases">
        <authorList>
            <person name="Amaro Gonzalez C."/>
        </authorList>
    </citation>
    <scope>NUCLEOTIDE SEQUENCE</scope>
</reference>
<protein>
    <submittedName>
        <fullName evidence="1">Uncharacterized protein</fullName>
    </submittedName>
</protein>
<dbReference type="EMBL" id="GBXM01045001">
    <property type="protein sequence ID" value="JAH63576.1"/>
    <property type="molecule type" value="Transcribed_RNA"/>
</dbReference>
<reference evidence="1" key="2">
    <citation type="journal article" date="2015" name="Fish Shellfish Immunol.">
        <title>Early steps in the European eel (Anguilla anguilla)-Vibrio vulnificus interaction in the gills: Role of the RtxA13 toxin.</title>
        <authorList>
            <person name="Callol A."/>
            <person name="Pajuelo D."/>
            <person name="Ebbesson L."/>
            <person name="Teles M."/>
            <person name="MacKenzie S."/>
            <person name="Amaro C."/>
        </authorList>
    </citation>
    <scope>NUCLEOTIDE SEQUENCE</scope>
</reference>
<accession>A0A0E9UCP5</accession>
<evidence type="ECO:0000313" key="1">
    <source>
        <dbReference type="EMBL" id="JAH63576.1"/>
    </source>
</evidence>
<proteinExistence type="predicted"/>
<sequence>MLSFQEKLCLVKKMSHLARKQT</sequence>
<dbReference type="AlphaFoldDB" id="A0A0E9UCP5"/>
<name>A0A0E9UCP5_ANGAN</name>
<organism evidence="1">
    <name type="scientific">Anguilla anguilla</name>
    <name type="common">European freshwater eel</name>
    <name type="synonym">Muraena anguilla</name>
    <dbReference type="NCBI Taxonomy" id="7936"/>
    <lineage>
        <taxon>Eukaryota</taxon>
        <taxon>Metazoa</taxon>
        <taxon>Chordata</taxon>
        <taxon>Craniata</taxon>
        <taxon>Vertebrata</taxon>
        <taxon>Euteleostomi</taxon>
        <taxon>Actinopterygii</taxon>
        <taxon>Neopterygii</taxon>
        <taxon>Teleostei</taxon>
        <taxon>Anguilliformes</taxon>
        <taxon>Anguillidae</taxon>
        <taxon>Anguilla</taxon>
    </lineage>
</organism>